<feature type="region of interest" description="Disordered" evidence="1">
    <location>
        <begin position="1057"/>
        <end position="1111"/>
    </location>
</feature>
<evidence type="ECO:0000256" key="1">
    <source>
        <dbReference type="SAM" id="MobiDB-lite"/>
    </source>
</evidence>
<feature type="compositionally biased region" description="Polar residues" evidence="1">
    <location>
        <begin position="1094"/>
        <end position="1110"/>
    </location>
</feature>
<dbReference type="Gene3D" id="2.40.70.10">
    <property type="entry name" value="Acid Proteases"/>
    <property type="match status" value="1"/>
</dbReference>
<dbReference type="EMBL" id="JBAHYK010002434">
    <property type="protein sequence ID" value="KAL0565071.1"/>
    <property type="molecule type" value="Genomic_DNA"/>
</dbReference>
<evidence type="ECO:0000313" key="3">
    <source>
        <dbReference type="Proteomes" id="UP001465976"/>
    </source>
</evidence>
<feature type="compositionally biased region" description="Polar residues" evidence="1">
    <location>
        <begin position="332"/>
        <end position="342"/>
    </location>
</feature>
<feature type="region of interest" description="Disordered" evidence="1">
    <location>
        <begin position="683"/>
        <end position="803"/>
    </location>
</feature>
<dbReference type="CDD" id="cd00303">
    <property type="entry name" value="retropepsin_like"/>
    <property type="match status" value="1"/>
</dbReference>
<proteinExistence type="predicted"/>
<feature type="compositionally biased region" description="Basic and acidic residues" evidence="1">
    <location>
        <begin position="282"/>
        <end position="292"/>
    </location>
</feature>
<protein>
    <submittedName>
        <fullName evidence="2">Uncharacterized protein</fullName>
    </submittedName>
</protein>
<feature type="compositionally biased region" description="Basic and acidic residues" evidence="1">
    <location>
        <begin position="1063"/>
        <end position="1072"/>
    </location>
</feature>
<feature type="compositionally biased region" description="Low complexity" evidence="1">
    <location>
        <begin position="30"/>
        <end position="44"/>
    </location>
</feature>
<keyword evidence="3" id="KW-1185">Reference proteome</keyword>
<accession>A0ABR3EQD0</accession>
<reference evidence="2 3" key="1">
    <citation type="submission" date="2024-02" db="EMBL/GenBank/DDBJ databases">
        <title>A draft genome for the cacao thread blight pathogen Marasmius crinis-equi.</title>
        <authorList>
            <person name="Cohen S.P."/>
            <person name="Baruah I.K."/>
            <person name="Amoako-Attah I."/>
            <person name="Bukari Y."/>
            <person name="Meinhardt L.W."/>
            <person name="Bailey B.A."/>
        </authorList>
    </citation>
    <scope>NUCLEOTIDE SEQUENCE [LARGE SCALE GENOMIC DNA]</scope>
    <source>
        <strain evidence="2 3">GH-76</strain>
    </source>
</reference>
<evidence type="ECO:0000313" key="2">
    <source>
        <dbReference type="EMBL" id="KAL0565071.1"/>
    </source>
</evidence>
<feature type="compositionally biased region" description="Acidic residues" evidence="1">
    <location>
        <begin position="164"/>
        <end position="174"/>
    </location>
</feature>
<organism evidence="2 3">
    <name type="scientific">Marasmius crinis-equi</name>
    <dbReference type="NCBI Taxonomy" id="585013"/>
    <lineage>
        <taxon>Eukaryota</taxon>
        <taxon>Fungi</taxon>
        <taxon>Dikarya</taxon>
        <taxon>Basidiomycota</taxon>
        <taxon>Agaricomycotina</taxon>
        <taxon>Agaricomycetes</taxon>
        <taxon>Agaricomycetidae</taxon>
        <taxon>Agaricales</taxon>
        <taxon>Marasmiineae</taxon>
        <taxon>Marasmiaceae</taxon>
        <taxon>Marasmius</taxon>
    </lineage>
</organism>
<comment type="caution">
    <text evidence="2">The sequence shown here is derived from an EMBL/GenBank/DDBJ whole genome shotgun (WGS) entry which is preliminary data.</text>
</comment>
<feature type="compositionally biased region" description="Basic and acidic residues" evidence="1">
    <location>
        <begin position="386"/>
        <end position="404"/>
    </location>
</feature>
<feature type="compositionally biased region" description="Basic residues" evidence="1">
    <location>
        <begin position="692"/>
        <end position="722"/>
    </location>
</feature>
<feature type="compositionally biased region" description="Polar residues" evidence="1">
    <location>
        <begin position="117"/>
        <end position="126"/>
    </location>
</feature>
<gene>
    <name evidence="2" type="ORF">V5O48_016962</name>
</gene>
<feature type="compositionally biased region" description="Acidic residues" evidence="1">
    <location>
        <begin position="374"/>
        <end position="385"/>
    </location>
</feature>
<name>A0ABR3EQD0_9AGAR</name>
<feature type="compositionally biased region" description="Basic and acidic residues" evidence="1">
    <location>
        <begin position="778"/>
        <end position="788"/>
    </location>
</feature>
<feature type="region of interest" description="Disordered" evidence="1">
    <location>
        <begin position="18"/>
        <end position="174"/>
    </location>
</feature>
<feature type="compositionally biased region" description="Basic and acidic residues" evidence="1">
    <location>
        <begin position="743"/>
        <end position="770"/>
    </location>
</feature>
<feature type="compositionally biased region" description="Polar residues" evidence="1">
    <location>
        <begin position="45"/>
        <end position="79"/>
    </location>
</feature>
<feature type="region of interest" description="Disordered" evidence="1">
    <location>
        <begin position="816"/>
        <end position="850"/>
    </location>
</feature>
<sequence>MPILTRKQEQAGIVAAFRELPYSDSPPSPMSTTTVRKTSAKTTAMKNRNNPATNSSAPRSAEPSSQSQLPVATTTTPTGDSLVPRTPASPRQEATSSSLNPTSTGNPTTVHEEPRPRSTSPHNAGNLSDHARNATAAGKGKAPMRNRSLLVPSTSYTPNNYGDPSDDSSSDDVADLSSIRTVTSSFTRNQSLVRAYHQTLRRCYVLQMLRESDLFQYSTTPIANQHVYVDENGMVYHERNPLITQPERPIEDAEVDPLRMMYPEPFSEQDTIRRAFRAGTKSRKENKEPRPDDDGEPPYVAQIREANARHTASMRRGRGGASRGTALHRSAPSRQALLSPSVLSDPPRSEPSQGNHQSGGSGNNGPPGGGGDPPSDDPDNGEPSDAEPHNSEDEHNRVIKKERISSNPSVHGQRPGVFGRTRYSSTDPTFNEEEIFMYDPTPKSQEEVLRAAFRMFEKLIERQLYIPGSSAPNNAQKTVIQNIPKPGYYYGDQDFLVFDEFIRDIVRWLNVANLCGSDVRWSSSRGCYVLTSVDMFRKNTLVSFLRGDARHWYVDAIESGLDDPDTNDPLQGQTTFMQVVSGLYRRFIHESSLTLVTDKYDEVAYTAGKGIKGVFAELTRYAKSMPSPPDVYSFKKRLMLLVPEEMATDMRKIYRITPENSSVNDIIQAALLCERSHKAGLYYSKARDQMKRSKRRRSRSRSRDRKKKENNKRDHQSRRSPSPRRLQVVDNRRYSVRTNSPTRDGHHDSHKQDRPSPRNEQVMDRRDFNKKPQPFYKKKWDGQKDKTYQPKGNNRLFRMVDSNGKESTRLFRIAEASDNDSDHDTTAPPPDHLQSGSSSGSESEDGTECSELIGSQYSSDAADEEYMERVGFMHDATTNKPVERLNFMRSIDESDWNGEFLRTMTRIPQGSIGMRPLRTPRDNRCLAAFISINGVRAFTLFDSGSTADAVSPDFARIAKLKVYQLENPVTFQLGTKGSRSRISYGCDTPYSFASSQGSVSDSGYFDVANIDRYDAVVGTVFMRKHGLELNFSDDSIRMDGKSIPTLDEGEETAEIARRHAKSISRETRDDQNRVPNRQTPIGLSGKARGKQKTDSQSLQVEPSLSTSASITEVRDDEDVKLRKNDLHPYLPVLLGPGDKLNTNDLLNMIDVATTSRDTTPVQGLLNEFKVISPSSEPSGSIDIPI</sequence>
<dbReference type="InterPro" id="IPR021109">
    <property type="entry name" value="Peptidase_aspartic_dom_sf"/>
</dbReference>
<feature type="region of interest" description="Disordered" evidence="1">
    <location>
        <begin position="262"/>
        <end position="426"/>
    </location>
</feature>
<feature type="compositionally biased region" description="Gly residues" evidence="1">
    <location>
        <begin position="357"/>
        <end position="372"/>
    </location>
</feature>
<dbReference type="Proteomes" id="UP001465976">
    <property type="component" value="Unassembled WGS sequence"/>
</dbReference>
<feature type="compositionally biased region" description="Polar residues" evidence="1">
    <location>
        <begin position="92"/>
        <end position="109"/>
    </location>
</feature>
<feature type="compositionally biased region" description="Polar residues" evidence="1">
    <location>
        <begin position="151"/>
        <end position="162"/>
    </location>
</feature>